<proteinExistence type="inferred from homology"/>
<dbReference type="PRINTS" id="PR00080">
    <property type="entry name" value="SDRFAMILY"/>
</dbReference>
<gene>
    <name evidence="5" type="ORF">KUTeg_008145</name>
</gene>
<evidence type="ECO:0000256" key="1">
    <source>
        <dbReference type="ARBA" id="ARBA00006484"/>
    </source>
</evidence>
<dbReference type="Gene3D" id="3.40.50.720">
    <property type="entry name" value="NAD(P)-binding Rossmann-like Domain"/>
    <property type="match status" value="1"/>
</dbReference>
<comment type="similarity">
    <text evidence="1 3">Belongs to the short-chain dehydrogenases/reductases (SDR) family.</text>
</comment>
<sequence>MTGRVVIVTGANSGIGFEVARHLCEGGNDVVLACRSEEKGKAAVEKILAQNPNALATFMQLDLEDLSSVRKFVEDFHSTGKELHVLVNNAGMSYAFKDKTRRFTKDNFEMTMGINHLGPFLLTHLLLDDLKKTAEEGEDGEARIINVTSSMHDLSVRTNRSNNVQPLDMENFFLDKPSTYSGIQAYKNSKLAQILFTYELARKLEGSKVTVNCVCPGFIPKTGLVRHNSSATRFMVRHVLNPVFKVMKITRSLDQGSKAVVDVATNDKLKGVSGKYFSDMQEKTSSEESLKDDLQKSLYKLSARYCHLDGYEPLDAPEPPPPEEVVKTKSKKGKANKDEKQEAGASGEGEEDKGESSKDEAEAKVEDNKEIKFIDEDEKQVEKENQEKTEEVTEKNDEKKTDSVEDSGKEQTETVEEPVKEIKEKVEEEIKKVDVDTPIQQVPEIAAQ</sequence>
<feature type="region of interest" description="Disordered" evidence="4">
    <location>
        <begin position="311"/>
        <end position="421"/>
    </location>
</feature>
<organism evidence="5 6">
    <name type="scientific">Tegillarca granosa</name>
    <name type="common">Malaysian cockle</name>
    <name type="synonym">Anadara granosa</name>
    <dbReference type="NCBI Taxonomy" id="220873"/>
    <lineage>
        <taxon>Eukaryota</taxon>
        <taxon>Metazoa</taxon>
        <taxon>Spiralia</taxon>
        <taxon>Lophotrochozoa</taxon>
        <taxon>Mollusca</taxon>
        <taxon>Bivalvia</taxon>
        <taxon>Autobranchia</taxon>
        <taxon>Pteriomorphia</taxon>
        <taxon>Arcoida</taxon>
        <taxon>Arcoidea</taxon>
        <taxon>Arcidae</taxon>
        <taxon>Tegillarca</taxon>
    </lineage>
</organism>
<dbReference type="SUPFAM" id="SSF51735">
    <property type="entry name" value="NAD(P)-binding Rossmann-fold domains"/>
    <property type="match status" value="1"/>
</dbReference>
<name>A0ABQ9F8A0_TEGGR</name>
<reference evidence="5 6" key="1">
    <citation type="submission" date="2022-12" db="EMBL/GenBank/DDBJ databases">
        <title>Chromosome-level genome of Tegillarca granosa.</title>
        <authorList>
            <person name="Kim J."/>
        </authorList>
    </citation>
    <scope>NUCLEOTIDE SEQUENCE [LARGE SCALE GENOMIC DNA]</scope>
    <source>
        <strain evidence="5">Teg-2019</strain>
        <tissue evidence="5">Adductor muscle</tissue>
    </source>
</reference>
<dbReference type="Proteomes" id="UP001217089">
    <property type="component" value="Unassembled WGS sequence"/>
</dbReference>
<keyword evidence="2" id="KW-0560">Oxidoreductase</keyword>
<feature type="compositionally biased region" description="Basic and acidic residues" evidence="4">
    <location>
        <begin position="354"/>
        <end position="421"/>
    </location>
</feature>
<dbReference type="Pfam" id="PF00106">
    <property type="entry name" value="adh_short"/>
    <property type="match status" value="2"/>
</dbReference>
<accession>A0ABQ9F8A0</accession>
<evidence type="ECO:0000256" key="2">
    <source>
        <dbReference type="ARBA" id="ARBA00023002"/>
    </source>
</evidence>
<dbReference type="PRINTS" id="PR00081">
    <property type="entry name" value="GDHRDH"/>
</dbReference>
<evidence type="ECO:0000313" key="5">
    <source>
        <dbReference type="EMBL" id="KAJ8313584.1"/>
    </source>
</evidence>
<dbReference type="CDD" id="cd05327">
    <property type="entry name" value="retinol-DH_like_SDR_c_like"/>
    <property type="match status" value="1"/>
</dbReference>
<evidence type="ECO:0000313" key="6">
    <source>
        <dbReference type="Proteomes" id="UP001217089"/>
    </source>
</evidence>
<keyword evidence="6" id="KW-1185">Reference proteome</keyword>
<evidence type="ECO:0000256" key="3">
    <source>
        <dbReference type="RuleBase" id="RU000363"/>
    </source>
</evidence>
<protein>
    <submittedName>
        <fullName evidence="5">Uncharacterized protein</fullName>
    </submittedName>
</protein>
<evidence type="ECO:0000256" key="4">
    <source>
        <dbReference type="SAM" id="MobiDB-lite"/>
    </source>
</evidence>
<dbReference type="PANTHER" id="PTHR24320">
    <property type="entry name" value="RETINOL DEHYDROGENASE"/>
    <property type="match status" value="1"/>
</dbReference>
<dbReference type="InterPro" id="IPR002347">
    <property type="entry name" value="SDR_fam"/>
</dbReference>
<comment type="caution">
    <text evidence="5">The sequence shown here is derived from an EMBL/GenBank/DDBJ whole genome shotgun (WGS) entry which is preliminary data.</text>
</comment>
<dbReference type="PANTHER" id="PTHR24320:SF283">
    <property type="entry name" value="RETINOL DEHYDROGENASE 11"/>
    <property type="match status" value="1"/>
</dbReference>
<dbReference type="InterPro" id="IPR036291">
    <property type="entry name" value="NAD(P)-bd_dom_sf"/>
</dbReference>
<dbReference type="EMBL" id="JARBDR010000342">
    <property type="protein sequence ID" value="KAJ8313584.1"/>
    <property type="molecule type" value="Genomic_DNA"/>
</dbReference>